<keyword evidence="8" id="KW-1185">Reference proteome</keyword>
<gene>
    <name evidence="7" type="primary">sds22</name>
    <name evidence="7" type="ORF">Daus18300_000725</name>
</gene>
<evidence type="ECO:0000256" key="3">
    <source>
        <dbReference type="ARBA" id="ARBA00022737"/>
    </source>
</evidence>
<dbReference type="Pfam" id="PF13855">
    <property type="entry name" value="LRR_8"/>
    <property type="match status" value="1"/>
</dbReference>
<dbReference type="Proteomes" id="UP001583177">
    <property type="component" value="Unassembled WGS sequence"/>
</dbReference>
<accession>A0ABR3Y2K4</accession>
<evidence type="ECO:0000256" key="4">
    <source>
        <dbReference type="ARBA" id="ARBA00023242"/>
    </source>
</evidence>
<name>A0ABR3Y2K4_9PEZI</name>
<dbReference type="PANTHER" id="PTHR45973:SF23">
    <property type="entry name" value="PROTEIN PHOSPHATASE 1 REGULATORY SUBUNIT 7"/>
    <property type="match status" value="1"/>
</dbReference>
<feature type="compositionally biased region" description="Basic and acidic residues" evidence="6">
    <location>
        <begin position="16"/>
        <end position="29"/>
    </location>
</feature>
<dbReference type="Pfam" id="PF12799">
    <property type="entry name" value="LRR_4"/>
    <property type="match status" value="2"/>
</dbReference>
<keyword evidence="3" id="KW-0677">Repeat</keyword>
<protein>
    <submittedName>
        <fullName evidence="7">Protein phosphatase regulatory subunit Sds22</fullName>
    </submittedName>
</protein>
<evidence type="ECO:0000256" key="5">
    <source>
        <dbReference type="ARBA" id="ARBA00023460"/>
    </source>
</evidence>
<keyword evidence="4" id="KW-0539">Nucleus</keyword>
<evidence type="ECO:0000256" key="6">
    <source>
        <dbReference type="SAM" id="MobiDB-lite"/>
    </source>
</evidence>
<sequence length="378" mass="42882">MPGETNEDNPQPPHVELVDDNHTERHDGEQSPGIITNGKGWDGKLRIPGRASLANPDALSDPEYSDEDNVVPGQEIEADEDLFDDEDPDTDELISINARIQSIPNLRLDRFKQVARLCLRQNGITEINGLECLAETLLDLDLYDNLIGHVRGLESLTRLTNLDLSFNKIKHIKRINHMKDLTDLFFVANKISTIENLEGLDKLRMLELASNRIREIQNLDSLKNLEELWLAKNKITTLGGLSQLPKLKLLSIQSNRIRDLSPLKDVPTLEELYISHNALESLEGLETNTKLRVLEISNNQITSLQGLGPLKELEEVWASYNKLSDFADVEKELKDKENLETVYFEGNPLQTRAEALYRNKVRLALPQIKQIDATFVRT</sequence>
<dbReference type="PROSITE" id="PS51450">
    <property type="entry name" value="LRR"/>
    <property type="match status" value="8"/>
</dbReference>
<dbReference type="SUPFAM" id="SSF52058">
    <property type="entry name" value="L domain-like"/>
    <property type="match status" value="1"/>
</dbReference>
<dbReference type="InterPro" id="IPR001611">
    <property type="entry name" value="Leu-rich_rpt"/>
</dbReference>
<evidence type="ECO:0000313" key="7">
    <source>
        <dbReference type="EMBL" id="KAL1882239.1"/>
    </source>
</evidence>
<organism evidence="7 8">
    <name type="scientific">Diaporthe australafricana</name>
    <dbReference type="NCBI Taxonomy" id="127596"/>
    <lineage>
        <taxon>Eukaryota</taxon>
        <taxon>Fungi</taxon>
        <taxon>Dikarya</taxon>
        <taxon>Ascomycota</taxon>
        <taxon>Pezizomycotina</taxon>
        <taxon>Sordariomycetes</taxon>
        <taxon>Sordariomycetidae</taxon>
        <taxon>Diaporthales</taxon>
        <taxon>Diaporthaceae</taxon>
        <taxon>Diaporthe</taxon>
    </lineage>
</organism>
<dbReference type="InterPro" id="IPR003591">
    <property type="entry name" value="Leu-rich_rpt_typical-subtyp"/>
</dbReference>
<dbReference type="InterPro" id="IPR050576">
    <property type="entry name" value="Cilia_flagella_integrity"/>
</dbReference>
<comment type="caution">
    <text evidence="7">The sequence shown here is derived from an EMBL/GenBank/DDBJ whole genome shotgun (WGS) entry which is preliminary data.</text>
</comment>
<comment type="subcellular location">
    <subcellularLocation>
        <location evidence="1">Nucleus</location>
    </subcellularLocation>
</comment>
<evidence type="ECO:0000256" key="2">
    <source>
        <dbReference type="ARBA" id="ARBA00022614"/>
    </source>
</evidence>
<dbReference type="SMART" id="SM00365">
    <property type="entry name" value="LRR_SD22"/>
    <property type="match status" value="10"/>
</dbReference>
<dbReference type="InterPro" id="IPR032675">
    <property type="entry name" value="LRR_dom_sf"/>
</dbReference>
<feature type="region of interest" description="Disordered" evidence="6">
    <location>
        <begin position="1"/>
        <end position="42"/>
    </location>
</feature>
<proteinExistence type="inferred from homology"/>
<dbReference type="SMART" id="SM00369">
    <property type="entry name" value="LRR_TYP"/>
    <property type="match status" value="6"/>
</dbReference>
<evidence type="ECO:0000313" key="8">
    <source>
        <dbReference type="Proteomes" id="UP001583177"/>
    </source>
</evidence>
<keyword evidence="2" id="KW-0433">Leucine-rich repeat</keyword>
<dbReference type="EMBL" id="JAWRVE010000004">
    <property type="protein sequence ID" value="KAL1882239.1"/>
    <property type="molecule type" value="Genomic_DNA"/>
</dbReference>
<evidence type="ECO:0000256" key="1">
    <source>
        <dbReference type="ARBA" id="ARBA00004123"/>
    </source>
</evidence>
<dbReference type="Gene3D" id="3.80.10.10">
    <property type="entry name" value="Ribonuclease Inhibitor"/>
    <property type="match status" value="3"/>
</dbReference>
<reference evidence="7 8" key="1">
    <citation type="journal article" date="2024" name="IMA Fungus">
        <title>IMA Genome - F19 : A genome assembly and annotation guide to empower mycologists, including annotated draft genome sequences of Ceratocystis pirilliformis, Diaporthe australafricana, Fusarium ophioides, Paecilomyces lecythidis, and Sporothrix stenoceras.</title>
        <authorList>
            <person name="Aylward J."/>
            <person name="Wilson A.M."/>
            <person name="Visagie C.M."/>
            <person name="Spraker J."/>
            <person name="Barnes I."/>
            <person name="Buitendag C."/>
            <person name="Ceriani C."/>
            <person name="Del Mar Angel L."/>
            <person name="du Plessis D."/>
            <person name="Fuchs T."/>
            <person name="Gasser K."/>
            <person name="Kramer D."/>
            <person name="Li W."/>
            <person name="Munsamy K."/>
            <person name="Piso A."/>
            <person name="Price J.L."/>
            <person name="Sonnekus B."/>
            <person name="Thomas C."/>
            <person name="van der Nest A."/>
            <person name="van Dijk A."/>
            <person name="van Heerden A."/>
            <person name="van Vuuren N."/>
            <person name="Yilmaz N."/>
            <person name="Duong T.A."/>
            <person name="van der Merwe N.A."/>
            <person name="Wingfield M.J."/>
            <person name="Wingfield B.D."/>
        </authorList>
    </citation>
    <scope>NUCLEOTIDE SEQUENCE [LARGE SCALE GENOMIC DNA]</scope>
    <source>
        <strain evidence="7 8">CMW 18300</strain>
    </source>
</reference>
<dbReference type="PANTHER" id="PTHR45973">
    <property type="entry name" value="PROTEIN PHOSPHATASE 1 REGULATORY SUBUNIT SDS22-RELATED"/>
    <property type="match status" value="1"/>
</dbReference>
<dbReference type="InterPro" id="IPR025875">
    <property type="entry name" value="Leu-rich_rpt_4"/>
</dbReference>
<comment type="similarity">
    <text evidence="5">Belongs to the SDS22 family.</text>
</comment>